<organism evidence="2 3">
    <name type="scientific">Methylobacterium soli</name>
    <dbReference type="NCBI Taxonomy" id="553447"/>
    <lineage>
        <taxon>Bacteria</taxon>
        <taxon>Pseudomonadati</taxon>
        <taxon>Pseudomonadota</taxon>
        <taxon>Alphaproteobacteria</taxon>
        <taxon>Hyphomicrobiales</taxon>
        <taxon>Methylobacteriaceae</taxon>
        <taxon>Methylobacterium</taxon>
    </lineage>
</organism>
<evidence type="ECO:0000313" key="2">
    <source>
        <dbReference type="EMBL" id="KAB1079538.1"/>
    </source>
</evidence>
<dbReference type="AlphaFoldDB" id="A0A6L3SZL4"/>
<dbReference type="OrthoDB" id="8000819at2"/>
<dbReference type="Proteomes" id="UP000474159">
    <property type="component" value="Unassembled WGS sequence"/>
</dbReference>
<proteinExistence type="predicted"/>
<dbReference type="EMBL" id="VZZK01000008">
    <property type="protein sequence ID" value="KAB1079538.1"/>
    <property type="molecule type" value="Genomic_DNA"/>
</dbReference>
<sequence length="143" mass="15942">MPFYYFHLRTAEGLDRDEIGLLYANIEAAYLGACKAIPKLLAELVQGGHDPNCCIFEITDAEGRRLIEVPFLERAKRWRPPQPPAVSPETRALLDRIDVLTRAIGEEIARLGTNLAEARAQMVTMQAITGTPQAPRCARERSP</sequence>
<protein>
    <recommendedName>
        <fullName evidence="1">DUF6894 domain-containing protein</fullName>
    </recommendedName>
</protein>
<evidence type="ECO:0000313" key="3">
    <source>
        <dbReference type="Proteomes" id="UP000474159"/>
    </source>
</evidence>
<dbReference type="InterPro" id="IPR054189">
    <property type="entry name" value="DUF6894"/>
</dbReference>
<evidence type="ECO:0000259" key="1">
    <source>
        <dbReference type="Pfam" id="PF21834"/>
    </source>
</evidence>
<gene>
    <name evidence="2" type="ORF">F6X53_09580</name>
</gene>
<dbReference type="RefSeq" id="WP_150999801.1">
    <property type="nucleotide sequence ID" value="NZ_BPQY01000101.1"/>
</dbReference>
<accession>A0A6L3SZL4</accession>
<keyword evidence="3" id="KW-1185">Reference proteome</keyword>
<feature type="domain" description="DUF6894" evidence="1">
    <location>
        <begin position="4"/>
        <end position="71"/>
    </location>
</feature>
<comment type="caution">
    <text evidence="2">The sequence shown here is derived from an EMBL/GenBank/DDBJ whole genome shotgun (WGS) entry which is preliminary data.</text>
</comment>
<name>A0A6L3SZL4_9HYPH</name>
<dbReference type="Pfam" id="PF21834">
    <property type="entry name" value="DUF6894"/>
    <property type="match status" value="1"/>
</dbReference>
<reference evidence="2 3" key="1">
    <citation type="submission" date="2019-09" db="EMBL/GenBank/DDBJ databases">
        <title>YIM 48816 draft genome.</title>
        <authorList>
            <person name="Jiang L."/>
        </authorList>
    </citation>
    <scope>NUCLEOTIDE SEQUENCE [LARGE SCALE GENOMIC DNA]</scope>
    <source>
        <strain evidence="2 3">YIM 48816</strain>
    </source>
</reference>